<name>A0A8J5XYF4_9ROSI</name>
<evidence type="ECO:0008006" key="3">
    <source>
        <dbReference type="Google" id="ProtNLM"/>
    </source>
</evidence>
<sequence>MSAPLSFEQWLVYNGQSMPICKDDDVQEVHHLAFLLKLYLNGFAYGDLRTLVHSRSQAPLRFMGASLDWVVQGSMVSILWGGSPSWNNYFKAEGVADSAKVWIVMLHLEGKTLDWHYFYLQRHGGFHLLTWDSYAHSLKERFGLSSFKDHMEKLVSLKQVGPVDQFYDYFVSLFNQPS</sequence>
<reference evidence="1 2" key="1">
    <citation type="journal article" date="2021" name="bioRxiv">
        <title>The Gossypium anomalum genome as a resource for cotton improvement and evolutionary analysis of hybrid incompatibility.</title>
        <authorList>
            <person name="Grover C.E."/>
            <person name="Yuan D."/>
            <person name="Arick M.A."/>
            <person name="Miller E.R."/>
            <person name="Hu G."/>
            <person name="Peterson D.G."/>
            <person name="Wendel J.F."/>
            <person name="Udall J.A."/>
        </authorList>
    </citation>
    <scope>NUCLEOTIDE SEQUENCE [LARGE SCALE GENOMIC DNA]</scope>
    <source>
        <strain evidence="1">JFW-Udall</strain>
        <tissue evidence="1">Leaf</tissue>
    </source>
</reference>
<keyword evidence="2" id="KW-1185">Reference proteome</keyword>
<evidence type="ECO:0000313" key="2">
    <source>
        <dbReference type="Proteomes" id="UP000701853"/>
    </source>
</evidence>
<dbReference type="EMBL" id="JAHUZN010000011">
    <property type="protein sequence ID" value="KAG8478841.1"/>
    <property type="molecule type" value="Genomic_DNA"/>
</dbReference>
<protein>
    <recommendedName>
        <fullName evidence="3">Retrotransposon gag domain-containing protein</fullName>
    </recommendedName>
</protein>
<organism evidence="1 2">
    <name type="scientific">Gossypium anomalum</name>
    <dbReference type="NCBI Taxonomy" id="47600"/>
    <lineage>
        <taxon>Eukaryota</taxon>
        <taxon>Viridiplantae</taxon>
        <taxon>Streptophyta</taxon>
        <taxon>Embryophyta</taxon>
        <taxon>Tracheophyta</taxon>
        <taxon>Spermatophyta</taxon>
        <taxon>Magnoliopsida</taxon>
        <taxon>eudicotyledons</taxon>
        <taxon>Gunneridae</taxon>
        <taxon>Pentapetalae</taxon>
        <taxon>rosids</taxon>
        <taxon>malvids</taxon>
        <taxon>Malvales</taxon>
        <taxon>Malvaceae</taxon>
        <taxon>Malvoideae</taxon>
        <taxon>Gossypium</taxon>
    </lineage>
</organism>
<accession>A0A8J5XYF4</accession>
<proteinExistence type="predicted"/>
<dbReference type="AlphaFoldDB" id="A0A8J5XYF4"/>
<dbReference type="OrthoDB" id="10382407at2759"/>
<dbReference type="Proteomes" id="UP000701853">
    <property type="component" value="Chromosome 11"/>
</dbReference>
<comment type="caution">
    <text evidence="1">The sequence shown here is derived from an EMBL/GenBank/DDBJ whole genome shotgun (WGS) entry which is preliminary data.</text>
</comment>
<evidence type="ECO:0000313" key="1">
    <source>
        <dbReference type="EMBL" id="KAG8478841.1"/>
    </source>
</evidence>
<gene>
    <name evidence="1" type="ORF">CXB51_028671</name>
</gene>